<evidence type="ECO:0000313" key="3">
    <source>
        <dbReference type="EMBL" id="GAA0670601.1"/>
    </source>
</evidence>
<keyword evidence="2" id="KW-0812">Transmembrane</keyword>
<feature type="region of interest" description="Disordered" evidence="1">
    <location>
        <begin position="1061"/>
        <end position="1085"/>
    </location>
</feature>
<evidence type="ECO:0000256" key="2">
    <source>
        <dbReference type="SAM" id="Phobius"/>
    </source>
</evidence>
<organism evidence="3 4">
    <name type="scientific">Sphingomonas insulae</name>
    <dbReference type="NCBI Taxonomy" id="424800"/>
    <lineage>
        <taxon>Bacteria</taxon>
        <taxon>Pseudomonadati</taxon>
        <taxon>Pseudomonadota</taxon>
        <taxon>Alphaproteobacteria</taxon>
        <taxon>Sphingomonadales</taxon>
        <taxon>Sphingomonadaceae</taxon>
        <taxon>Sphingomonas</taxon>
    </lineage>
</organism>
<reference evidence="3 4" key="1">
    <citation type="journal article" date="2019" name="Int. J. Syst. Evol. Microbiol.">
        <title>The Global Catalogue of Microorganisms (GCM) 10K type strain sequencing project: providing services to taxonomists for standard genome sequencing and annotation.</title>
        <authorList>
            <consortium name="The Broad Institute Genomics Platform"/>
            <consortium name="The Broad Institute Genome Sequencing Center for Infectious Disease"/>
            <person name="Wu L."/>
            <person name="Ma J."/>
        </authorList>
    </citation>
    <scope>NUCLEOTIDE SEQUENCE [LARGE SCALE GENOMIC DNA]</scope>
    <source>
        <strain evidence="3 4">JCM 14603</strain>
    </source>
</reference>
<evidence type="ECO:0000313" key="4">
    <source>
        <dbReference type="Proteomes" id="UP001500238"/>
    </source>
</evidence>
<dbReference type="InterPro" id="IPR021730">
    <property type="entry name" value="YdbH"/>
</dbReference>
<feature type="transmembrane region" description="Helical" evidence="2">
    <location>
        <begin position="56"/>
        <end position="74"/>
    </location>
</feature>
<accession>A0ABN1HWQ5</accession>
<keyword evidence="2" id="KW-1133">Transmembrane helix</keyword>
<sequence>MRAQLRRRVASGYVASMAEGVDQSSDTPPAAPRGSRLARARLPRARLPRLGRGGRVVLGIALVLLVALIGVWVARKPIATRVIDGELRKRGVSARYDVSALGLGRQRLTNVVIGDPRAPDMVADWLEAQTRVGLNGASVIGVRAGHVRLRGRLVDGRLVLGELDKLMGPPTGKAFALPVLHVDVADARMRLDTPYGVVGLKMAGAGRLDDGFAGTLALVSDRLAYGTCAATGVQAALRISIADRAPHVVGPVRADRAGCAATAVARFAGDLDARMTPAFTGWCGSARVATGAVSSGGISIAGARGAIDFEGDARATDGTVDLAASSAMAAAGRADMLRARGRYRIGAEQLFSGTVRVDGAGVAPRLLATLQRNGVGHGTPVGPLIAAATRAAGLAARRFGGEAALAMRMAAGEGRVRVARADMAAASGARFRSGGGSGMTLAWPNVRVRIDTHASLSGGGLPEVSLDLAQSRAGASIRGRAVIAPYMAGTAGLALTPVLFSIAPGGTTRIVATASLSGPLGDGRVDDLRVPLDLRWNGRNVLVANPGCTPVAFRRLTVSGLALDPARTTICPTSGAILTITDGQVGGGVRLAATRLSGRLGQTPLTLAASGAQLRLGDRGFMLDGVAARLGSPDRMTRIDLDHLDGRIAADGVAGSFSGGSGQIANVPLLLGAAAGDWSLRDGVVALTAAMTVDDAAPDPRFKTLAVRDVTFRLADGIIATRGTLVEPTLDVRVADVTIDHRLSSGGGHADIAVPGIAFTERFQPDLLTRLTYGVVADVRGSVAGEGHIAWDAQGVTSTGRFATKDTALAAAFGPVSGITTSVRFTDLLALESAPAQVATIKTVNPGIAVSDGTITYQLLADQRVQVDSGLWPFAGGTMTLLPTTLDFTEAGARRMTFRLDGVKADQFLGQFDFKNLDASGIFDGELPMIFDIQGGRIENGHLAVRQGGGSLAYVGDLTQKDLGLWGNIAFQALRSLRYRNLTIGMNGPLAGEMITEVRFAGVSQGAGAKSNFIVHRLQKLPFVFNIRIKAPFRGLLDSAQSFYDPSRLIQRNLPALLDRQKQAGQPTRQPAAPAIQPPASGTVP</sequence>
<feature type="compositionally biased region" description="Low complexity" evidence="1">
    <location>
        <begin position="1070"/>
        <end position="1085"/>
    </location>
</feature>
<dbReference type="Proteomes" id="UP001500238">
    <property type="component" value="Unassembled WGS sequence"/>
</dbReference>
<gene>
    <name evidence="3" type="ORF">GCM10009102_21710</name>
</gene>
<proteinExistence type="predicted"/>
<keyword evidence="4" id="KW-1185">Reference proteome</keyword>
<evidence type="ECO:0000256" key="1">
    <source>
        <dbReference type="SAM" id="MobiDB-lite"/>
    </source>
</evidence>
<name>A0ABN1HWQ5_9SPHN</name>
<comment type="caution">
    <text evidence="3">The sequence shown here is derived from an EMBL/GenBank/DDBJ whole genome shotgun (WGS) entry which is preliminary data.</text>
</comment>
<protein>
    <recommendedName>
        <fullName evidence="5">Dicarboxylate transport</fullName>
    </recommendedName>
</protein>
<keyword evidence="2" id="KW-0472">Membrane</keyword>
<dbReference type="EMBL" id="BAAAES010000008">
    <property type="protein sequence ID" value="GAA0670601.1"/>
    <property type="molecule type" value="Genomic_DNA"/>
</dbReference>
<evidence type="ECO:0008006" key="5">
    <source>
        <dbReference type="Google" id="ProtNLM"/>
    </source>
</evidence>
<dbReference type="Pfam" id="PF11739">
    <property type="entry name" value="YdbH-like"/>
    <property type="match status" value="1"/>
</dbReference>